<feature type="transmembrane region" description="Helical" evidence="1">
    <location>
        <begin position="253"/>
        <end position="271"/>
    </location>
</feature>
<protein>
    <submittedName>
        <fullName evidence="2">HupE/UreJ protein</fullName>
    </submittedName>
</protein>
<dbReference type="OrthoDB" id="9808870at2"/>
<dbReference type="AlphaFoldDB" id="N1WGJ9"/>
<reference evidence="2" key="1">
    <citation type="submission" date="2013-03" db="EMBL/GenBank/DDBJ databases">
        <authorList>
            <person name="Harkins D.M."/>
            <person name="Durkin A.S."/>
            <person name="Brinkac L.M."/>
            <person name="Haft D.H."/>
            <person name="Selengut J.D."/>
            <person name="Sanka R."/>
            <person name="DePew J."/>
            <person name="Purushe J."/>
            <person name="Hartskeerl R.A."/>
            <person name="Ahmed A."/>
            <person name="van der Linden H."/>
            <person name="Goris M.G.A."/>
            <person name="Vinetz J.M."/>
            <person name="Sutton G.G."/>
            <person name="Nierman W.C."/>
            <person name="Fouts D.E."/>
        </authorList>
    </citation>
    <scope>NUCLEOTIDE SEQUENCE [LARGE SCALE GENOMIC DNA]</scope>
    <source>
        <strain evidence="2">ICFT</strain>
    </source>
</reference>
<evidence type="ECO:0000313" key="2">
    <source>
        <dbReference type="EMBL" id="EMY78080.1"/>
    </source>
</evidence>
<feature type="transmembrane region" description="Helical" evidence="1">
    <location>
        <begin position="163"/>
        <end position="190"/>
    </location>
</feature>
<dbReference type="STRING" id="1218598.LEP1GSC060_1763"/>
<proteinExistence type="predicted"/>
<keyword evidence="1" id="KW-0812">Transmembrane</keyword>
<sequence length="407" mass="45720">MKRLIYILIIFLFSNELFSHNRSESFSVWKVAANTLGGVITIPAREATRIPFTDGETGDLSDHFASYIRSHVFVRSGDKDCSLSDPPRSLRSNSAFLKLEIVFRCENSSPDFMIYTGLFEYAPSHLHYSRLSLEDGNLVENLFQSKRTEWNFQNKAASKISGFFPFVTAGIEHIGTGIDHIVFLLAILLASKHWKEVLVSITGFTLGHSFTLSIAVLGRIKPDIAGIEAFIGLTILIVAAESVLVGEKHRNRISILIASVPWIVGLLAWRVRILEGHVLFAYFGMSLFAACYLFLNPYVTDLKSRGLYSGITTLAFGMIHGFGFAGFLLETGLDRDRLLAPLFGFNLGVEIGQMILVGFALSIVWCVNRRLFPKIKPEFREIVPLFLLFLLATLGTYWFIRRSFQID</sequence>
<evidence type="ECO:0000256" key="1">
    <source>
        <dbReference type="SAM" id="Phobius"/>
    </source>
</evidence>
<name>N1WGJ9_9LEPT</name>
<dbReference type="Proteomes" id="UP000012313">
    <property type="component" value="Unassembled WGS sequence"/>
</dbReference>
<dbReference type="InterPro" id="IPR032809">
    <property type="entry name" value="Put_HupE_UreJ"/>
</dbReference>
<gene>
    <name evidence="2" type="ORF">LEP1GSC060_1763</name>
</gene>
<organism evidence="2 3">
    <name type="scientific">Leptospira weilii serovar Ranarum str. ICFT</name>
    <dbReference type="NCBI Taxonomy" id="1218598"/>
    <lineage>
        <taxon>Bacteria</taxon>
        <taxon>Pseudomonadati</taxon>
        <taxon>Spirochaetota</taxon>
        <taxon>Spirochaetia</taxon>
        <taxon>Leptospirales</taxon>
        <taxon>Leptospiraceae</taxon>
        <taxon>Leptospira</taxon>
    </lineage>
</organism>
<evidence type="ECO:0000313" key="3">
    <source>
        <dbReference type="Proteomes" id="UP000012313"/>
    </source>
</evidence>
<dbReference type="EMBL" id="AOHC02000026">
    <property type="protein sequence ID" value="EMY78080.1"/>
    <property type="molecule type" value="Genomic_DNA"/>
</dbReference>
<dbReference type="Pfam" id="PF13795">
    <property type="entry name" value="HupE_UreJ_2"/>
    <property type="match status" value="2"/>
</dbReference>
<feature type="transmembrane region" description="Helical" evidence="1">
    <location>
        <begin position="307"/>
        <end position="329"/>
    </location>
</feature>
<comment type="caution">
    <text evidence="2">The sequence shown here is derived from an EMBL/GenBank/DDBJ whole genome shotgun (WGS) entry which is preliminary data.</text>
</comment>
<keyword evidence="1" id="KW-0472">Membrane</keyword>
<feature type="transmembrane region" description="Helical" evidence="1">
    <location>
        <begin position="349"/>
        <end position="367"/>
    </location>
</feature>
<feature type="transmembrane region" description="Helical" evidence="1">
    <location>
        <begin position="224"/>
        <end position="246"/>
    </location>
</feature>
<feature type="transmembrane region" description="Helical" evidence="1">
    <location>
        <begin position="197"/>
        <end position="218"/>
    </location>
</feature>
<keyword evidence="1" id="KW-1133">Transmembrane helix</keyword>
<feature type="transmembrane region" description="Helical" evidence="1">
    <location>
        <begin position="277"/>
        <end position="295"/>
    </location>
</feature>
<accession>N1WGJ9</accession>
<dbReference type="RefSeq" id="WP_003001057.1">
    <property type="nucleotide sequence ID" value="NZ_AOHC02000026.1"/>
</dbReference>
<keyword evidence="3" id="KW-1185">Reference proteome</keyword>
<feature type="transmembrane region" description="Helical" evidence="1">
    <location>
        <begin position="379"/>
        <end position="400"/>
    </location>
</feature>